<protein>
    <submittedName>
        <fullName evidence="1">Uncharacterized protein</fullName>
    </submittedName>
</protein>
<sequence length="249" mass="28346">MKKTLLILTLFAAGFLSAQGNGDYVNMTFIKTTPGEDYGTILNEKWKELAQMRVDEGTITGWDAWWRPNSTDTDAWNMVLVTIAKHPDSLGANAGVKKMRPNYSDMDVEIFQQKNLKARTIVYDHTYANKGLNFAANQGETPDVPQVAVINFMKTDIANGYAYEKAENSLNSGDLGERSGWGLLKRLDEIGEDVYNNYMTVDFYDSWETMMKTREQTVRVPKQMQSVIKMRLHLRSIPIWRAISIRPGE</sequence>
<organism evidence="1">
    <name type="scientific">marine metagenome</name>
    <dbReference type="NCBI Taxonomy" id="408172"/>
    <lineage>
        <taxon>unclassified sequences</taxon>
        <taxon>metagenomes</taxon>
        <taxon>ecological metagenomes</taxon>
    </lineage>
</organism>
<dbReference type="EMBL" id="UINC01017339">
    <property type="protein sequence ID" value="SVA71743.1"/>
    <property type="molecule type" value="Genomic_DNA"/>
</dbReference>
<gene>
    <name evidence="1" type="ORF">METZ01_LOCUS124597</name>
</gene>
<dbReference type="AlphaFoldDB" id="A0A381Y5I4"/>
<proteinExistence type="predicted"/>
<accession>A0A381Y5I4</accession>
<name>A0A381Y5I4_9ZZZZ</name>
<evidence type="ECO:0000313" key="1">
    <source>
        <dbReference type="EMBL" id="SVA71743.1"/>
    </source>
</evidence>
<reference evidence="1" key="1">
    <citation type="submission" date="2018-05" db="EMBL/GenBank/DDBJ databases">
        <authorList>
            <person name="Lanie J.A."/>
            <person name="Ng W.-L."/>
            <person name="Kazmierczak K.M."/>
            <person name="Andrzejewski T.M."/>
            <person name="Davidsen T.M."/>
            <person name="Wayne K.J."/>
            <person name="Tettelin H."/>
            <person name="Glass J.I."/>
            <person name="Rusch D."/>
            <person name="Podicherti R."/>
            <person name="Tsui H.-C.T."/>
            <person name="Winkler M.E."/>
        </authorList>
    </citation>
    <scope>NUCLEOTIDE SEQUENCE</scope>
</reference>